<name>A0A2J7ZRP1_9CHLO</name>
<dbReference type="OrthoDB" id="3833at2759"/>
<gene>
    <name evidence="2" type="ORF">TSOC_011060</name>
</gene>
<dbReference type="EMBL" id="PGGS01000572">
    <property type="protein sequence ID" value="PNH02936.1"/>
    <property type="molecule type" value="Genomic_DNA"/>
</dbReference>
<reference evidence="2 3" key="1">
    <citation type="journal article" date="2017" name="Mol. Biol. Evol.">
        <title>The 4-celled Tetrabaena socialis nuclear genome reveals the essential components for genetic control of cell number at the origin of multicellularity in the volvocine lineage.</title>
        <authorList>
            <person name="Featherston J."/>
            <person name="Arakaki Y."/>
            <person name="Hanschen E.R."/>
            <person name="Ferris P.J."/>
            <person name="Michod R.E."/>
            <person name="Olson B.J.S.C."/>
            <person name="Nozaki H."/>
            <person name="Durand P.M."/>
        </authorList>
    </citation>
    <scope>NUCLEOTIDE SEQUENCE [LARGE SCALE GENOMIC DNA]</scope>
    <source>
        <strain evidence="2 3">NIES-571</strain>
    </source>
</reference>
<evidence type="ECO:0000313" key="2">
    <source>
        <dbReference type="EMBL" id="PNH02936.1"/>
    </source>
</evidence>
<dbReference type="InterPro" id="IPR046760">
    <property type="entry name" value="Tab2-like_N"/>
</dbReference>
<organism evidence="2 3">
    <name type="scientific">Tetrabaena socialis</name>
    <dbReference type="NCBI Taxonomy" id="47790"/>
    <lineage>
        <taxon>Eukaryota</taxon>
        <taxon>Viridiplantae</taxon>
        <taxon>Chlorophyta</taxon>
        <taxon>core chlorophytes</taxon>
        <taxon>Chlorophyceae</taxon>
        <taxon>CS clade</taxon>
        <taxon>Chlamydomonadales</taxon>
        <taxon>Tetrabaenaceae</taxon>
        <taxon>Tetrabaena</taxon>
    </lineage>
</organism>
<dbReference type="PANTHER" id="PTHR34556:SF2">
    <property type="entry name" value="PROTEIN TAB2 HOMOLOG, CHLOROPLASTIC"/>
    <property type="match status" value="1"/>
</dbReference>
<accession>A0A2J7ZRP1</accession>
<evidence type="ECO:0000259" key="1">
    <source>
        <dbReference type="Pfam" id="PF06485"/>
    </source>
</evidence>
<feature type="domain" description="RNA-binding protein Tab2-like N-terminal" evidence="1">
    <location>
        <begin position="146"/>
        <end position="203"/>
    </location>
</feature>
<dbReference type="Pfam" id="PF06485">
    <property type="entry name" value="Tab2-like_N"/>
    <property type="match status" value="2"/>
</dbReference>
<dbReference type="Proteomes" id="UP000236333">
    <property type="component" value="Unassembled WGS sequence"/>
</dbReference>
<dbReference type="InterPro" id="IPR009472">
    <property type="entry name" value="Tab2-like"/>
</dbReference>
<protein>
    <recommendedName>
        <fullName evidence="1">RNA-binding protein Tab2-like N-terminal domain-containing protein</fullName>
    </recommendedName>
</protein>
<dbReference type="PANTHER" id="PTHR34556">
    <property type="match status" value="1"/>
</dbReference>
<proteinExistence type="predicted"/>
<dbReference type="GO" id="GO:0003723">
    <property type="term" value="F:RNA binding"/>
    <property type="evidence" value="ECO:0007669"/>
    <property type="project" value="InterPro"/>
</dbReference>
<dbReference type="AlphaFoldDB" id="A0A2J7ZRP1"/>
<keyword evidence="3" id="KW-1185">Reference proteome</keyword>
<evidence type="ECO:0000313" key="3">
    <source>
        <dbReference type="Proteomes" id="UP000236333"/>
    </source>
</evidence>
<comment type="caution">
    <text evidence="2">The sequence shown here is derived from an EMBL/GenBank/DDBJ whole genome shotgun (WGS) entry which is preliminary data.</text>
</comment>
<feature type="domain" description="RNA-binding protein Tab2-like N-terminal" evidence="1">
    <location>
        <begin position="84"/>
        <end position="141"/>
    </location>
</feature>
<sequence length="233" mass="25524">MSALLPHRALAPPAQGSRAQVAPQCSLSPVAPAPCLRLSRALAPECPAHGRATGRRAAVVAHSDTAVQLPSTSTAGSTVPKSGVWEIDFCSRPLLDERGKKVWELLICDPERTFEYSEYFPNSKINSGEVRARLPKRLASAHHAQPCRATSLKRTIERILAQPGAERPEKARFFRSQMQTIITKALTDCLIKAVPSRRCFTVMGVHFLAVQPDPDSDELNGLWMLQDSEPPTI</sequence>